<keyword evidence="3" id="KW-0032">Aminotransferase</keyword>
<dbReference type="GO" id="GO:0008483">
    <property type="term" value="F:transaminase activity"/>
    <property type="evidence" value="ECO:0007669"/>
    <property type="project" value="UniProtKB-KW"/>
</dbReference>
<sequence length="242" mass="26369">GVLALLDREPPAVLVLSQSHWRDGRLLDLDRIAMAAREQGVPLVLDLSQSLGVLACDVARWQPAFAMSVGYKWLLGLKGLCYLWAAPDWCKRIAPFEQHWQGRAPTKPWAFGGESPPTYREGARRFDGGEVTDPLRLATAEAGLAQIIAWTPDAIAAQLGMLLDRLKVTLAKAGRDDECVDPSSPHLLGFAPTPERLARVRSALHDAGIICIERDGVFRLAPHLHIDEAAIDCVSAAILSTD</sequence>
<dbReference type="InterPro" id="IPR015424">
    <property type="entry name" value="PyrdxlP-dep_Trfase"/>
</dbReference>
<dbReference type="Pfam" id="PF00266">
    <property type="entry name" value="Aminotran_5"/>
    <property type="match status" value="1"/>
</dbReference>
<feature type="non-terminal residue" evidence="3">
    <location>
        <position position="1"/>
    </location>
</feature>
<evidence type="ECO:0000313" key="3">
    <source>
        <dbReference type="EMBL" id="TZF84382.1"/>
    </source>
</evidence>
<reference evidence="3 4" key="1">
    <citation type="submission" date="2019-08" db="EMBL/GenBank/DDBJ databases">
        <title>Draft genome sequence of Lysobacter sp. UKS-15.</title>
        <authorList>
            <person name="Im W.-T."/>
        </authorList>
    </citation>
    <scope>NUCLEOTIDE SEQUENCE [LARGE SCALE GENOMIC DNA]</scope>
    <source>
        <strain evidence="3 4">UKS-15</strain>
    </source>
</reference>
<dbReference type="AlphaFoldDB" id="A0A5D8YQY0"/>
<dbReference type="InterPro" id="IPR015421">
    <property type="entry name" value="PyrdxlP-dep_Trfase_major"/>
</dbReference>
<dbReference type="Gene3D" id="3.90.1150.10">
    <property type="entry name" value="Aspartate Aminotransferase, domain 1"/>
    <property type="match status" value="1"/>
</dbReference>
<dbReference type="PANTHER" id="PTHR43586:SF15">
    <property type="entry name" value="BLR3095 PROTEIN"/>
    <property type="match status" value="1"/>
</dbReference>
<feature type="domain" description="Aminotransferase class V" evidence="2">
    <location>
        <begin position="12"/>
        <end position="97"/>
    </location>
</feature>
<accession>A0A5D8YQY0</accession>
<dbReference type="RefSeq" id="WP_149353698.1">
    <property type="nucleotide sequence ID" value="NZ_VTRV01000184.1"/>
</dbReference>
<keyword evidence="3" id="KW-0808">Transferase</keyword>
<dbReference type="OrthoDB" id="9764293at2"/>
<dbReference type="PANTHER" id="PTHR43586">
    <property type="entry name" value="CYSTEINE DESULFURASE"/>
    <property type="match status" value="1"/>
</dbReference>
<keyword evidence="1" id="KW-0663">Pyridoxal phosphate</keyword>
<proteinExistence type="predicted"/>
<evidence type="ECO:0000256" key="1">
    <source>
        <dbReference type="ARBA" id="ARBA00022898"/>
    </source>
</evidence>
<keyword evidence="4" id="KW-1185">Reference proteome</keyword>
<dbReference type="Proteomes" id="UP000323164">
    <property type="component" value="Unassembled WGS sequence"/>
</dbReference>
<dbReference type="InterPro" id="IPR015422">
    <property type="entry name" value="PyrdxlP-dep_Trfase_small"/>
</dbReference>
<evidence type="ECO:0000313" key="4">
    <source>
        <dbReference type="Proteomes" id="UP000323164"/>
    </source>
</evidence>
<dbReference type="Gene3D" id="3.40.640.10">
    <property type="entry name" value="Type I PLP-dependent aspartate aminotransferase-like (Major domain)"/>
    <property type="match status" value="1"/>
</dbReference>
<dbReference type="EMBL" id="VTRV01000184">
    <property type="protein sequence ID" value="TZF84382.1"/>
    <property type="molecule type" value="Genomic_DNA"/>
</dbReference>
<gene>
    <name evidence="3" type="ORF">FW784_12665</name>
</gene>
<name>A0A5D8YQY0_9GAMM</name>
<protein>
    <submittedName>
        <fullName evidence="3">Aminotransferase class V-fold PLP-dependent enzyme</fullName>
    </submittedName>
</protein>
<evidence type="ECO:0000259" key="2">
    <source>
        <dbReference type="Pfam" id="PF00266"/>
    </source>
</evidence>
<comment type="caution">
    <text evidence="3">The sequence shown here is derived from an EMBL/GenBank/DDBJ whole genome shotgun (WGS) entry which is preliminary data.</text>
</comment>
<dbReference type="SUPFAM" id="SSF53383">
    <property type="entry name" value="PLP-dependent transferases"/>
    <property type="match status" value="1"/>
</dbReference>
<dbReference type="InterPro" id="IPR000192">
    <property type="entry name" value="Aminotrans_V_dom"/>
</dbReference>
<organism evidence="3 4">
    <name type="scientific">Cognatilysobacter lacus</name>
    <dbReference type="NCBI Taxonomy" id="1643323"/>
    <lineage>
        <taxon>Bacteria</taxon>
        <taxon>Pseudomonadati</taxon>
        <taxon>Pseudomonadota</taxon>
        <taxon>Gammaproteobacteria</taxon>
        <taxon>Lysobacterales</taxon>
        <taxon>Lysobacteraceae</taxon>
        <taxon>Cognatilysobacter</taxon>
    </lineage>
</organism>